<dbReference type="Proteomes" id="UP000193404">
    <property type="component" value="Chromosome"/>
</dbReference>
<proteinExistence type="inferred from homology"/>
<dbReference type="PANTHER" id="PTHR46268:SF25">
    <property type="entry name" value="USPA DOMAIN PROTEIN"/>
    <property type="match status" value="1"/>
</dbReference>
<dbReference type="PANTHER" id="PTHR46268">
    <property type="entry name" value="STRESS RESPONSE PROTEIN NHAX"/>
    <property type="match status" value="1"/>
</dbReference>
<dbReference type="InterPro" id="IPR006016">
    <property type="entry name" value="UspA"/>
</dbReference>
<dbReference type="PRINTS" id="PR01438">
    <property type="entry name" value="UNVRSLSTRESS"/>
</dbReference>
<accession>A0A1W6K286</accession>
<organism evidence="3 4">
    <name type="scientific">Acidianus manzaensis</name>
    <dbReference type="NCBI Taxonomy" id="282676"/>
    <lineage>
        <taxon>Archaea</taxon>
        <taxon>Thermoproteota</taxon>
        <taxon>Thermoprotei</taxon>
        <taxon>Sulfolobales</taxon>
        <taxon>Sulfolobaceae</taxon>
        <taxon>Acidianus</taxon>
    </lineage>
</organism>
<dbReference type="Gene3D" id="3.40.50.620">
    <property type="entry name" value="HUPs"/>
    <property type="match status" value="1"/>
</dbReference>
<dbReference type="STRING" id="282676.B6F84_11840"/>
<evidence type="ECO:0000259" key="2">
    <source>
        <dbReference type="Pfam" id="PF00582"/>
    </source>
</evidence>
<keyword evidence="4" id="KW-1185">Reference proteome</keyword>
<sequence length="140" mass="15090">MLMFSKILVAYDGSEQAKKALDIAIELARKYDSELYIIEVVDEAIFENSGVLPPLSAIEELNKKAKKDIDEAVKKAQGIKVVGEVLSGDPGSTILEYSKNNGIELIVMGSRGLSIFKKILLGSVSTAVLHNSSAPVLIVK</sequence>
<dbReference type="Pfam" id="PF00582">
    <property type="entry name" value="Usp"/>
    <property type="match status" value="1"/>
</dbReference>
<gene>
    <name evidence="3" type="ORF">B6F84_11840</name>
</gene>
<comment type="similarity">
    <text evidence="1">Belongs to the universal stress protein A family.</text>
</comment>
<evidence type="ECO:0000313" key="4">
    <source>
        <dbReference type="Proteomes" id="UP000193404"/>
    </source>
</evidence>
<name>A0A1W6K286_9CREN</name>
<dbReference type="CDD" id="cd00293">
    <property type="entry name" value="USP-like"/>
    <property type="match status" value="1"/>
</dbReference>
<evidence type="ECO:0000256" key="1">
    <source>
        <dbReference type="ARBA" id="ARBA00008791"/>
    </source>
</evidence>
<dbReference type="PIRSF" id="PIRSF006276">
    <property type="entry name" value="UspA"/>
    <property type="match status" value="1"/>
</dbReference>
<dbReference type="InterPro" id="IPR014729">
    <property type="entry name" value="Rossmann-like_a/b/a_fold"/>
</dbReference>
<feature type="domain" description="UspA" evidence="2">
    <location>
        <begin position="3"/>
        <end position="140"/>
    </location>
</feature>
<reference evidence="3 4" key="1">
    <citation type="submission" date="2017-03" db="EMBL/GenBank/DDBJ databases">
        <title>Sulfur activation and transportation mechanism of thermophilic Archaea Acidianus manzaensis YN-25.</title>
        <authorList>
            <person name="Ma Y."/>
            <person name="Yang Y."/>
            <person name="Xia J."/>
        </authorList>
    </citation>
    <scope>NUCLEOTIDE SEQUENCE [LARGE SCALE GENOMIC DNA]</scope>
    <source>
        <strain evidence="3 4">YN-25</strain>
    </source>
</reference>
<dbReference type="InterPro" id="IPR006015">
    <property type="entry name" value="Universal_stress_UspA"/>
</dbReference>
<dbReference type="EMBL" id="CP020477">
    <property type="protein sequence ID" value="ARM76638.1"/>
    <property type="molecule type" value="Genomic_DNA"/>
</dbReference>
<dbReference type="SUPFAM" id="SSF52402">
    <property type="entry name" value="Adenine nucleotide alpha hydrolases-like"/>
    <property type="match status" value="1"/>
</dbReference>
<evidence type="ECO:0000313" key="3">
    <source>
        <dbReference type="EMBL" id="ARM76638.1"/>
    </source>
</evidence>
<dbReference type="AlphaFoldDB" id="A0A1W6K286"/>
<dbReference type="KEGG" id="aman:B6F84_11840"/>
<protein>
    <submittedName>
        <fullName evidence="3">Universal stress protein UspA</fullName>
    </submittedName>
</protein>